<protein>
    <recommendedName>
        <fullName evidence="5">Inositol-1-monophosphatase</fullName>
        <ecNumber evidence="4">3.1.3.25</ecNumber>
    </recommendedName>
</protein>
<name>A0A222DZ83_9RHOB</name>
<dbReference type="PANTHER" id="PTHR20854">
    <property type="entry name" value="INOSITOL MONOPHOSPHATASE"/>
    <property type="match status" value="1"/>
</dbReference>
<proteinExistence type="inferred from homology"/>
<evidence type="ECO:0000256" key="8">
    <source>
        <dbReference type="ARBA" id="ARBA00022842"/>
    </source>
</evidence>
<dbReference type="Pfam" id="PF00459">
    <property type="entry name" value="Inositol_P"/>
    <property type="match status" value="1"/>
</dbReference>
<dbReference type="EC" id="3.1.3.25" evidence="4"/>
<dbReference type="OrthoDB" id="9785695at2"/>
<evidence type="ECO:0000313" key="10">
    <source>
        <dbReference type="EMBL" id="ASP19256.1"/>
    </source>
</evidence>
<feature type="binding site" evidence="9">
    <location>
        <position position="87"/>
    </location>
    <ligand>
        <name>Mg(2+)</name>
        <dbReference type="ChEBI" id="CHEBI:18420"/>
        <label>1</label>
        <note>catalytic</note>
    </ligand>
</feature>
<feature type="binding site" evidence="9">
    <location>
        <position position="68"/>
    </location>
    <ligand>
        <name>Mg(2+)</name>
        <dbReference type="ChEBI" id="CHEBI:18420"/>
        <label>1</label>
        <note>catalytic</note>
    </ligand>
</feature>
<dbReference type="Gene3D" id="3.40.190.80">
    <property type="match status" value="1"/>
</dbReference>
<evidence type="ECO:0000256" key="5">
    <source>
        <dbReference type="ARBA" id="ARBA00019784"/>
    </source>
</evidence>
<dbReference type="GO" id="GO:0046872">
    <property type="term" value="F:metal ion binding"/>
    <property type="evidence" value="ECO:0007669"/>
    <property type="project" value="UniProtKB-KW"/>
</dbReference>
<evidence type="ECO:0000256" key="3">
    <source>
        <dbReference type="ARBA" id="ARBA00009759"/>
    </source>
</evidence>
<dbReference type="Gene3D" id="3.30.540.10">
    <property type="entry name" value="Fructose-1,6-Bisphosphatase, subunit A, domain 1"/>
    <property type="match status" value="1"/>
</dbReference>
<dbReference type="PRINTS" id="PR01959">
    <property type="entry name" value="SBIMPHPHTASE"/>
</dbReference>
<comment type="catalytic activity">
    <reaction evidence="1">
        <text>a myo-inositol phosphate + H2O = myo-inositol + phosphate</text>
        <dbReference type="Rhea" id="RHEA:24056"/>
        <dbReference type="ChEBI" id="CHEBI:15377"/>
        <dbReference type="ChEBI" id="CHEBI:17268"/>
        <dbReference type="ChEBI" id="CHEBI:43474"/>
        <dbReference type="ChEBI" id="CHEBI:84139"/>
        <dbReference type="EC" id="3.1.3.25"/>
    </reaction>
</comment>
<keyword evidence="11" id="KW-1185">Reference proteome</keyword>
<dbReference type="InterPro" id="IPR020583">
    <property type="entry name" value="Inositol_monoP_metal-BS"/>
</dbReference>
<evidence type="ECO:0000256" key="2">
    <source>
        <dbReference type="ARBA" id="ARBA00001946"/>
    </source>
</evidence>
<evidence type="ECO:0000256" key="6">
    <source>
        <dbReference type="ARBA" id="ARBA00022723"/>
    </source>
</evidence>
<keyword evidence="6 9" id="KW-0479">Metal-binding</keyword>
<dbReference type="AlphaFoldDB" id="A0A222DZ83"/>
<comment type="cofactor">
    <cofactor evidence="2 9">
        <name>Mg(2+)</name>
        <dbReference type="ChEBI" id="CHEBI:18420"/>
    </cofactor>
</comment>
<evidence type="ECO:0000256" key="7">
    <source>
        <dbReference type="ARBA" id="ARBA00022801"/>
    </source>
</evidence>
<dbReference type="EMBL" id="CP022540">
    <property type="protein sequence ID" value="ASP19256.1"/>
    <property type="molecule type" value="Genomic_DNA"/>
</dbReference>
<reference evidence="10 11" key="1">
    <citation type="submission" date="2017-07" db="EMBL/GenBank/DDBJ databases">
        <title>Genome Sequence of Antarctobacter heliothermus Strain SMS3 Isolated from a culture of the Diatom Skeletonema marinoi.</title>
        <authorList>
            <person name="Topel M."/>
            <person name="Pinder M.I.M."/>
            <person name="Johansson O.N."/>
            <person name="Kourtchenko O."/>
            <person name="Godhe A."/>
            <person name="Clarke A.K."/>
        </authorList>
    </citation>
    <scope>NUCLEOTIDE SEQUENCE [LARGE SCALE GENOMIC DNA]</scope>
    <source>
        <strain evidence="10 11">SMS3</strain>
    </source>
</reference>
<keyword evidence="7 10" id="KW-0378">Hydrolase</keyword>
<dbReference type="GO" id="GO:0007165">
    <property type="term" value="P:signal transduction"/>
    <property type="evidence" value="ECO:0007669"/>
    <property type="project" value="TreeGrafter"/>
</dbReference>
<accession>A0A222DZ83</accession>
<keyword evidence="8 9" id="KW-0460">Magnesium</keyword>
<dbReference type="Proteomes" id="UP000203589">
    <property type="component" value="Chromosome"/>
</dbReference>
<organism evidence="10 11">
    <name type="scientific">Antarctobacter heliothermus</name>
    <dbReference type="NCBI Taxonomy" id="74033"/>
    <lineage>
        <taxon>Bacteria</taxon>
        <taxon>Pseudomonadati</taxon>
        <taxon>Pseudomonadota</taxon>
        <taxon>Alphaproteobacteria</taxon>
        <taxon>Rhodobacterales</taxon>
        <taxon>Roseobacteraceae</taxon>
        <taxon>Antarctobacter</taxon>
    </lineage>
</organism>
<dbReference type="KEGG" id="aht:ANTHELSMS3_00536"/>
<dbReference type="PRINTS" id="PR00377">
    <property type="entry name" value="IMPHPHTASES"/>
</dbReference>
<dbReference type="PROSITE" id="PS00629">
    <property type="entry name" value="IMP_1"/>
    <property type="match status" value="1"/>
</dbReference>
<feature type="binding site" evidence="9">
    <location>
        <position position="210"/>
    </location>
    <ligand>
        <name>Mg(2+)</name>
        <dbReference type="ChEBI" id="CHEBI:18420"/>
        <label>1</label>
        <note>catalytic</note>
    </ligand>
</feature>
<dbReference type="FunFam" id="3.30.540.10:FF:000003">
    <property type="entry name" value="Inositol-1-monophosphatase"/>
    <property type="match status" value="1"/>
</dbReference>
<dbReference type="InterPro" id="IPR000760">
    <property type="entry name" value="Inositol_monophosphatase-like"/>
</dbReference>
<evidence type="ECO:0000256" key="1">
    <source>
        <dbReference type="ARBA" id="ARBA00001033"/>
    </source>
</evidence>
<evidence type="ECO:0000256" key="4">
    <source>
        <dbReference type="ARBA" id="ARBA00013106"/>
    </source>
</evidence>
<sequence>MEHAKKDLAVEICRAAGRAALTYFKDRSTLIVDKKGDQDWVSEADRNVETLIREHLNAACPDDGIVGEEQARQTGTSGFVWVIDPIDGTTNFVNGLPAWTIVLAGVFQGQTVVGVIHDPIHDETFVAVRGGGATLNGLPIRVADGVPLSSGTVAVGYSNRVAPENVLPIVSALVSEGAMFHRNASGALSLAYVAAGRLLGYLEEHMNAWDCLAGQLLIAEAGGRIEEQDADAMIADGGRVVVGTLDVFDALQAMANEAWLT</sequence>
<feature type="binding site" evidence="9">
    <location>
        <position position="86"/>
    </location>
    <ligand>
        <name>Mg(2+)</name>
        <dbReference type="ChEBI" id="CHEBI:18420"/>
        <label>1</label>
        <note>catalytic</note>
    </ligand>
</feature>
<gene>
    <name evidence="10" type="ORF">ANTHELSMS3_00536</name>
</gene>
<feature type="binding site" evidence="9">
    <location>
        <position position="84"/>
    </location>
    <ligand>
        <name>Mg(2+)</name>
        <dbReference type="ChEBI" id="CHEBI:18420"/>
        <label>1</label>
        <note>catalytic</note>
    </ligand>
</feature>
<comment type="similarity">
    <text evidence="3">Belongs to the inositol monophosphatase superfamily.</text>
</comment>
<dbReference type="GO" id="GO:0008934">
    <property type="term" value="F:inositol monophosphate 1-phosphatase activity"/>
    <property type="evidence" value="ECO:0007669"/>
    <property type="project" value="InterPro"/>
</dbReference>
<dbReference type="InterPro" id="IPR022337">
    <property type="entry name" value="Inositol_monophosphatase_SuhB"/>
</dbReference>
<dbReference type="PANTHER" id="PTHR20854:SF4">
    <property type="entry name" value="INOSITOL-1-MONOPHOSPHATASE-RELATED"/>
    <property type="match status" value="1"/>
</dbReference>
<evidence type="ECO:0000256" key="9">
    <source>
        <dbReference type="PIRSR" id="PIRSR600760-2"/>
    </source>
</evidence>
<dbReference type="SUPFAM" id="SSF56655">
    <property type="entry name" value="Carbohydrate phosphatase"/>
    <property type="match status" value="1"/>
</dbReference>
<evidence type="ECO:0000313" key="11">
    <source>
        <dbReference type="Proteomes" id="UP000203589"/>
    </source>
</evidence>
<dbReference type="RefSeq" id="WP_094033527.1">
    <property type="nucleotide sequence ID" value="NZ_CP022540.1"/>
</dbReference>
<dbReference type="GO" id="GO:0006020">
    <property type="term" value="P:inositol metabolic process"/>
    <property type="evidence" value="ECO:0007669"/>
    <property type="project" value="TreeGrafter"/>
</dbReference>